<dbReference type="EMBL" id="AP023321">
    <property type="protein sequence ID" value="BCI60995.1"/>
    <property type="molecule type" value="Genomic_DNA"/>
</dbReference>
<name>A0A7I8D4N0_9FIRM</name>
<feature type="transmembrane region" description="Helical" evidence="1">
    <location>
        <begin position="50"/>
        <end position="73"/>
    </location>
</feature>
<reference evidence="3" key="1">
    <citation type="submission" date="2020-07" db="EMBL/GenBank/DDBJ databases">
        <title>Complete genome sequencing of Clostridia bacterium strain 12CBH8.</title>
        <authorList>
            <person name="Sakamoto M."/>
            <person name="Murakami T."/>
            <person name="Mori H."/>
        </authorList>
    </citation>
    <scope>NUCLEOTIDE SEQUENCE [LARGE SCALE GENOMIC DNA]</scope>
    <source>
        <strain evidence="3">12CBH8</strain>
    </source>
</reference>
<feature type="transmembrane region" description="Helical" evidence="1">
    <location>
        <begin position="93"/>
        <end position="114"/>
    </location>
</feature>
<dbReference type="Proteomes" id="UP000593890">
    <property type="component" value="Chromosome"/>
</dbReference>
<proteinExistence type="predicted"/>
<dbReference type="AlphaFoldDB" id="A0A7I8D4N0"/>
<dbReference type="KEGG" id="sman:C12CBH8_16340"/>
<keyword evidence="1" id="KW-0472">Membrane</keyword>
<sequence length="115" mass="13743">MDDPKKDNSKRGVKSYKNLWFSEILLWCFIPVYFWIRWIMRDPDWVHGRAFGHICILYGVFVIGIVCMCTYGLVDDYKSLVRRGKTEHKPWKLASIMIVHILNLLISSYILFIYH</sequence>
<dbReference type="RefSeq" id="WP_090264380.1">
    <property type="nucleotide sequence ID" value="NZ_AP023321.1"/>
</dbReference>
<evidence type="ECO:0000256" key="1">
    <source>
        <dbReference type="SAM" id="Phobius"/>
    </source>
</evidence>
<gene>
    <name evidence="2" type="ORF">C12CBH8_16340</name>
</gene>
<keyword evidence="3" id="KW-1185">Reference proteome</keyword>
<accession>A0A7I8D4N0</accession>
<keyword evidence="1" id="KW-1133">Transmembrane helix</keyword>
<evidence type="ECO:0000313" key="2">
    <source>
        <dbReference type="EMBL" id="BCI60995.1"/>
    </source>
</evidence>
<evidence type="ECO:0000313" key="3">
    <source>
        <dbReference type="Proteomes" id="UP000593890"/>
    </source>
</evidence>
<protein>
    <submittedName>
        <fullName evidence="2">Uncharacterized protein</fullName>
    </submittedName>
</protein>
<organism evidence="2 3">
    <name type="scientific">Solibaculum mannosilyticum</name>
    <dbReference type="NCBI Taxonomy" id="2780922"/>
    <lineage>
        <taxon>Bacteria</taxon>
        <taxon>Bacillati</taxon>
        <taxon>Bacillota</taxon>
        <taxon>Clostridia</taxon>
        <taxon>Eubacteriales</taxon>
        <taxon>Oscillospiraceae</taxon>
        <taxon>Solibaculum</taxon>
    </lineage>
</organism>
<feature type="transmembrane region" description="Helical" evidence="1">
    <location>
        <begin position="20"/>
        <end position="38"/>
    </location>
</feature>
<keyword evidence="1" id="KW-0812">Transmembrane</keyword>